<keyword evidence="2" id="KW-1185">Reference proteome</keyword>
<dbReference type="Proteomes" id="UP001329313">
    <property type="component" value="Chromosome"/>
</dbReference>
<accession>A0AAU0MH79</accession>
<dbReference type="EMBL" id="CP137080">
    <property type="protein sequence ID" value="WOQ69598.1"/>
    <property type="molecule type" value="Genomic_DNA"/>
</dbReference>
<dbReference type="SUPFAM" id="SSF159888">
    <property type="entry name" value="YdhG-like"/>
    <property type="match status" value="1"/>
</dbReference>
<name>A0AAU0MH79_9MICO</name>
<reference evidence="1 2" key="1">
    <citation type="submission" date="2023-10" db="EMBL/GenBank/DDBJ databases">
        <title>Y20.</title>
        <authorList>
            <person name="Zhang G."/>
            <person name="Ding Y."/>
        </authorList>
    </citation>
    <scope>NUCLEOTIDE SEQUENCE [LARGE SCALE GENOMIC DNA]</scope>
    <source>
        <strain evidence="1 2">Y20</strain>
    </source>
</reference>
<organism evidence="1 2">
    <name type="scientific">Microbacterium limosum</name>
    <dbReference type="NCBI Taxonomy" id="3079935"/>
    <lineage>
        <taxon>Bacteria</taxon>
        <taxon>Bacillati</taxon>
        <taxon>Actinomycetota</taxon>
        <taxon>Actinomycetes</taxon>
        <taxon>Micrococcales</taxon>
        <taxon>Microbacteriaceae</taxon>
        <taxon>Microbacterium</taxon>
    </lineage>
</organism>
<dbReference type="RefSeq" id="WP_330170717.1">
    <property type="nucleotide sequence ID" value="NZ_CP137080.1"/>
</dbReference>
<dbReference type="KEGG" id="mliy:RYJ27_13040"/>
<evidence type="ECO:0000313" key="1">
    <source>
        <dbReference type="EMBL" id="WOQ69598.1"/>
    </source>
</evidence>
<gene>
    <name evidence="1" type="ORF">RYJ27_13040</name>
</gene>
<proteinExistence type="predicted"/>
<protein>
    <submittedName>
        <fullName evidence="1">DUF1801 domain-containing protein</fullName>
    </submittedName>
</protein>
<dbReference type="AlphaFoldDB" id="A0AAU0MH79"/>
<evidence type="ECO:0000313" key="2">
    <source>
        <dbReference type="Proteomes" id="UP001329313"/>
    </source>
</evidence>
<sequence>MRACRDLPGNLIRAGEIARAGIMAGNGSAQDGFSDAERAAMKERAAELRAQRGGAKKADQAQAVQDKIAEMPDEERALAERVHAIVVMNAPQLDPKLWYGMPAYAKDGAVVCFFQAATKFDSRYCTVGFNDAAALDDGPMWPTAFALTAMTPETEARLVELVRRAVGAPAPSEEPGT</sequence>
<dbReference type="Gene3D" id="3.90.1150.200">
    <property type="match status" value="1"/>
</dbReference>